<dbReference type="RefSeq" id="XP_046061016.1">
    <property type="nucleotide sequence ID" value="XM_046205032.1"/>
</dbReference>
<feature type="compositionally biased region" description="Basic and acidic residues" evidence="8">
    <location>
        <begin position="29"/>
        <end position="43"/>
    </location>
</feature>
<dbReference type="PANTHER" id="PTHR46714">
    <property type="entry name" value="TRANSCRIPTIONAL ACTIVATOR HAC1"/>
    <property type="match status" value="1"/>
</dbReference>
<dbReference type="PANTHER" id="PTHR46714:SF6">
    <property type="entry name" value="TRANSCRIPTIONAL ACTIVATOR HAC1"/>
    <property type="match status" value="1"/>
</dbReference>
<keyword evidence="6" id="KW-0834">Unfolded protein response</keyword>
<dbReference type="OrthoDB" id="674948at2759"/>
<evidence type="ECO:0000256" key="3">
    <source>
        <dbReference type="ARBA" id="ARBA00023015"/>
    </source>
</evidence>
<dbReference type="GO" id="GO:0006986">
    <property type="term" value="P:response to unfolded protein"/>
    <property type="evidence" value="ECO:0007669"/>
    <property type="project" value="UniProtKB-KW"/>
</dbReference>
<dbReference type="GO" id="GO:0000981">
    <property type="term" value="F:DNA-binding transcription factor activity, RNA polymerase II-specific"/>
    <property type="evidence" value="ECO:0007669"/>
    <property type="project" value="InterPro"/>
</dbReference>
<keyword evidence="4" id="KW-0238">DNA-binding</keyword>
<evidence type="ECO:0000256" key="2">
    <source>
        <dbReference type="ARBA" id="ARBA00007163"/>
    </source>
</evidence>
<sequence length="317" mass="35781">MTTLTSSHQRQEVSNDVPLGSLPPRKRAKTEEEKEQRRVERILRNRRAAHASREKKRRHVEYLENYVKDLESCLAIHEENQDKTAQIISGLTSLLSENSIDFSSVDTSLEPCGKVERPDGLELTGLIPTKKQKTSYAKTSKKLKSAIPSPSFDEDLLSSEEDDNNDIEMSVEDNEDTLQVPETEPVSEPASFTTTNSQKRKAQDAYISPPGSTSPSKLKLEEDEGIAKQEYSNLFDDTEDIFSGDKSSSLELYKQDLKATSYIKQEEDEMLPFIKREDDLKFPESGFSSDDCHLIQVEDLCSFNSVHHPAVMISNIS</sequence>
<dbReference type="GeneID" id="70235965"/>
<protein>
    <recommendedName>
        <fullName evidence="9">BZIP domain-containing protein</fullName>
    </recommendedName>
</protein>
<name>A0A9P8P5T9_9ASCO</name>
<feature type="region of interest" description="Disordered" evidence="8">
    <location>
        <begin position="1"/>
        <end position="56"/>
    </location>
</feature>
<feature type="compositionally biased region" description="Polar residues" evidence="8">
    <location>
        <begin position="1"/>
        <end position="14"/>
    </location>
</feature>
<dbReference type="InterPro" id="IPR044280">
    <property type="entry name" value="Hac1/HY5"/>
</dbReference>
<dbReference type="Gene3D" id="1.20.5.170">
    <property type="match status" value="1"/>
</dbReference>
<dbReference type="InterPro" id="IPR046347">
    <property type="entry name" value="bZIP_sf"/>
</dbReference>
<dbReference type="GO" id="GO:0045944">
    <property type="term" value="P:positive regulation of transcription by RNA polymerase II"/>
    <property type="evidence" value="ECO:0007669"/>
    <property type="project" value="InterPro"/>
</dbReference>
<proteinExistence type="inferred from homology"/>
<feature type="region of interest" description="Disordered" evidence="8">
    <location>
        <begin position="134"/>
        <end position="160"/>
    </location>
</feature>
<evidence type="ECO:0000256" key="5">
    <source>
        <dbReference type="ARBA" id="ARBA00023163"/>
    </source>
</evidence>
<reference evidence="10" key="2">
    <citation type="submission" date="2021-01" db="EMBL/GenBank/DDBJ databases">
        <authorList>
            <person name="Schikora-Tamarit M.A."/>
        </authorList>
    </citation>
    <scope>NUCLEOTIDE SEQUENCE</scope>
    <source>
        <strain evidence="10">CBS6075</strain>
    </source>
</reference>
<dbReference type="InterPro" id="IPR004827">
    <property type="entry name" value="bZIP"/>
</dbReference>
<feature type="region of interest" description="Disordered" evidence="8">
    <location>
        <begin position="172"/>
        <end position="218"/>
    </location>
</feature>
<evidence type="ECO:0000313" key="11">
    <source>
        <dbReference type="Proteomes" id="UP000769157"/>
    </source>
</evidence>
<dbReference type="Proteomes" id="UP000769157">
    <property type="component" value="Unassembled WGS sequence"/>
</dbReference>
<gene>
    <name evidence="10" type="ORF">OGAPHI_004000</name>
</gene>
<dbReference type="SUPFAM" id="SSF57959">
    <property type="entry name" value="Leucine zipper domain"/>
    <property type="match status" value="1"/>
</dbReference>
<keyword evidence="11" id="KW-1185">Reference proteome</keyword>
<keyword evidence="5" id="KW-0804">Transcription</keyword>
<comment type="caution">
    <text evidence="10">The sequence shown here is derived from an EMBL/GenBank/DDBJ whole genome shotgun (WGS) entry which is preliminary data.</text>
</comment>
<accession>A0A9P8P5T9</accession>
<evidence type="ECO:0000256" key="7">
    <source>
        <dbReference type="ARBA" id="ARBA00023242"/>
    </source>
</evidence>
<dbReference type="GO" id="GO:0005634">
    <property type="term" value="C:nucleus"/>
    <property type="evidence" value="ECO:0007669"/>
    <property type="project" value="UniProtKB-SubCell"/>
</dbReference>
<dbReference type="PROSITE" id="PS00036">
    <property type="entry name" value="BZIP_BASIC"/>
    <property type="match status" value="1"/>
</dbReference>
<organism evidence="10 11">
    <name type="scientific">Ogataea philodendri</name>
    <dbReference type="NCBI Taxonomy" id="1378263"/>
    <lineage>
        <taxon>Eukaryota</taxon>
        <taxon>Fungi</taxon>
        <taxon>Dikarya</taxon>
        <taxon>Ascomycota</taxon>
        <taxon>Saccharomycotina</taxon>
        <taxon>Pichiomycetes</taxon>
        <taxon>Pichiales</taxon>
        <taxon>Pichiaceae</taxon>
        <taxon>Ogataea</taxon>
    </lineage>
</organism>
<evidence type="ECO:0000256" key="1">
    <source>
        <dbReference type="ARBA" id="ARBA00004123"/>
    </source>
</evidence>
<keyword evidence="7" id="KW-0539">Nucleus</keyword>
<comment type="similarity">
    <text evidence="2">Belongs to the bZIP family.</text>
</comment>
<evidence type="ECO:0000259" key="9">
    <source>
        <dbReference type="PROSITE" id="PS00036"/>
    </source>
</evidence>
<dbReference type="EMBL" id="JAEUBE010000295">
    <property type="protein sequence ID" value="KAH3665812.1"/>
    <property type="molecule type" value="Genomic_DNA"/>
</dbReference>
<dbReference type="GO" id="GO:0003677">
    <property type="term" value="F:DNA binding"/>
    <property type="evidence" value="ECO:0007669"/>
    <property type="project" value="UniProtKB-KW"/>
</dbReference>
<evidence type="ECO:0000256" key="8">
    <source>
        <dbReference type="SAM" id="MobiDB-lite"/>
    </source>
</evidence>
<feature type="compositionally biased region" description="Basic residues" evidence="8">
    <location>
        <begin position="44"/>
        <end position="56"/>
    </location>
</feature>
<feature type="domain" description="BZIP" evidence="9">
    <location>
        <begin position="41"/>
        <end position="55"/>
    </location>
</feature>
<keyword evidence="3" id="KW-0805">Transcription regulation</keyword>
<comment type="subcellular location">
    <subcellularLocation>
        <location evidence="1">Nucleus</location>
    </subcellularLocation>
</comment>
<dbReference type="AlphaFoldDB" id="A0A9P8P5T9"/>
<dbReference type="CDD" id="cd14710">
    <property type="entry name" value="bZIP_HAC1-like"/>
    <property type="match status" value="1"/>
</dbReference>
<evidence type="ECO:0000256" key="6">
    <source>
        <dbReference type="ARBA" id="ARBA00023230"/>
    </source>
</evidence>
<dbReference type="SMART" id="SM00338">
    <property type="entry name" value="BRLZ"/>
    <property type="match status" value="1"/>
</dbReference>
<evidence type="ECO:0000256" key="4">
    <source>
        <dbReference type="ARBA" id="ARBA00023125"/>
    </source>
</evidence>
<evidence type="ECO:0000313" key="10">
    <source>
        <dbReference type="EMBL" id="KAH3665812.1"/>
    </source>
</evidence>
<reference evidence="10" key="1">
    <citation type="journal article" date="2021" name="Open Biol.">
        <title>Shared evolutionary footprints suggest mitochondrial oxidative damage underlies multiple complex I losses in fungi.</title>
        <authorList>
            <person name="Schikora-Tamarit M.A."/>
            <person name="Marcet-Houben M."/>
            <person name="Nosek J."/>
            <person name="Gabaldon T."/>
        </authorList>
    </citation>
    <scope>NUCLEOTIDE SEQUENCE</scope>
    <source>
        <strain evidence="10">CBS6075</strain>
    </source>
</reference>